<keyword evidence="1" id="KW-1133">Transmembrane helix</keyword>
<reference evidence="2" key="1">
    <citation type="submission" date="2023-02" db="EMBL/GenBank/DDBJ databases">
        <title>Tahibacter soli sp. nov. isolated from soil.</title>
        <authorList>
            <person name="Baek J.H."/>
            <person name="Lee J.K."/>
            <person name="Choi D.G."/>
            <person name="Jeon C.O."/>
        </authorList>
    </citation>
    <scope>NUCLEOTIDE SEQUENCE</scope>
    <source>
        <strain evidence="2">BL</strain>
    </source>
</reference>
<dbReference type="AlphaFoldDB" id="A0A9X3YP74"/>
<gene>
    <name evidence="2" type="ORF">OD750_017515</name>
</gene>
<dbReference type="Proteomes" id="UP001139971">
    <property type="component" value="Unassembled WGS sequence"/>
</dbReference>
<dbReference type="EMBL" id="JAOVZO020000018">
    <property type="protein sequence ID" value="MDC8014348.1"/>
    <property type="molecule type" value="Genomic_DNA"/>
</dbReference>
<protein>
    <submittedName>
        <fullName evidence="2">Uncharacterized protein</fullName>
    </submittedName>
</protein>
<feature type="transmembrane region" description="Helical" evidence="1">
    <location>
        <begin position="126"/>
        <end position="145"/>
    </location>
</feature>
<comment type="caution">
    <text evidence="2">The sequence shown here is derived from an EMBL/GenBank/DDBJ whole genome shotgun (WGS) entry which is preliminary data.</text>
</comment>
<accession>A0A9X3YP74</accession>
<name>A0A9X3YP74_9GAMM</name>
<feature type="transmembrane region" description="Helical" evidence="1">
    <location>
        <begin position="36"/>
        <end position="56"/>
    </location>
</feature>
<keyword evidence="3" id="KW-1185">Reference proteome</keyword>
<feature type="transmembrane region" description="Helical" evidence="1">
    <location>
        <begin position="62"/>
        <end position="81"/>
    </location>
</feature>
<evidence type="ECO:0000313" key="2">
    <source>
        <dbReference type="EMBL" id="MDC8014348.1"/>
    </source>
</evidence>
<organism evidence="2 3">
    <name type="scientific">Tahibacter soli</name>
    <dbReference type="NCBI Taxonomy" id="2983605"/>
    <lineage>
        <taxon>Bacteria</taxon>
        <taxon>Pseudomonadati</taxon>
        <taxon>Pseudomonadota</taxon>
        <taxon>Gammaproteobacteria</taxon>
        <taxon>Lysobacterales</taxon>
        <taxon>Rhodanobacteraceae</taxon>
        <taxon>Tahibacter</taxon>
    </lineage>
</organism>
<dbReference type="RefSeq" id="WP_263541984.1">
    <property type="nucleotide sequence ID" value="NZ_JAOVZO020000018.1"/>
</dbReference>
<evidence type="ECO:0000313" key="3">
    <source>
        <dbReference type="Proteomes" id="UP001139971"/>
    </source>
</evidence>
<evidence type="ECO:0000256" key="1">
    <source>
        <dbReference type="SAM" id="Phobius"/>
    </source>
</evidence>
<feature type="transmembrane region" description="Helical" evidence="1">
    <location>
        <begin position="6"/>
        <end position="24"/>
    </location>
</feature>
<keyword evidence="1" id="KW-0812">Transmembrane</keyword>
<keyword evidence="1" id="KW-0472">Membrane</keyword>
<proteinExistence type="predicted"/>
<sequence length="160" mass="17239">MSNGLLLALMCLAATGFACAAAWSRPSPRHPQRWDAALALVLALAAVELILLGSPLGLMFPTLALIGLPLPLAVGPFWWRSRSSRTRWSWRRWLLRSLPGASALVVIVALYGMGDEFMAQTGLLPMQVMLVAALANVGVCTLRAIPVRLVVPRAHQALAH</sequence>
<feature type="transmembrane region" description="Helical" evidence="1">
    <location>
        <begin position="93"/>
        <end position="114"/>
    </location>
</feature>